<accession>A0A934RWC7</accession>
<dbReference type="EMBL" id="JAENIL010000011">
    <property type="protein sequence ID" value="MBK1876690.1"/>
    <property type="molecule type" value="Genomic_DNA"/>
</dbReference>
<dbReference type="Gene3D" id="2.60.40.10">
    <property type="entry name" value="Immunoglobulins"/>
    <property type="match status" value="1"/>
</dbReference>
<dbReference type="InterPro" id="IPR006047">
    <property type="entry name" value="GH13_cat_dom"/>
</dbReference>
<dbReference type="SMART" id="SM00642">
    <property type="entry name" value="Aamy"/>
    <property type="match status" value="1"/>
</dbReference>
<dbReference type="GO" id="GO:2001070">
    <property type="term" value="F:starch binding"/>
    <property type="evidence" value="ECO:0007669"/>
    <property type="project" value="InterPro"/>
</dbReference>
<dbReference type="RefSeq" id="WP_200354907.1">
    <property type="nucleotide sequence ID" value="NZ_JAENIL010000011.1"/>
</dbReference>
<evidence type="ECO:0008006" key="6">
    <source>
        <dbReference type="Google" id="ProtNLM"/>
    </source>
</evidence>
<dbReference type="CDD" id="cd11314">
    <property type="entry name" value="AmyAc_arch_bac_plant_AmyA"/>
    <property type="match status" value="1"/>
</dbReference>
<evidence type="ECO:0000259" key="2">
    <source>
        <dbReference type="SMART" id="SM00642"/>
    </source>
</evidence>
<dbReference type="SUPFAM" id="SSF51445">
    <property type="entry name" value="(Trans)glycosidases"/>
    <property type="match status" value="1"/>
</dbReference>
<dbReference type="InterPro" id="IPR005085">
    <property type="entry name" value="CBM25"/>
</dbReference>
<feature type="domain" description="Carbohydrate binding module family 25" evidence="3">
    <location>
        <begin position="31"/>
        <end position="116"/>
    </location>
</feature>
<keyword evidence="5" id="KW-1185">Reference proteome</keyword>
<dbReference type="Proteomes" id="UP000617628">
    <property type="component" value="Unassembled WGS sequence"/>
</dbReference>
<dbReference type="Pfam" id="PF00128">
    <property type="entry name" value="Alpha-amylase"/>
    <property type="match status" value="1"/>
</dbReference>
<organism evidence="4 5">
    <name type="scientific">Pelagicoccus mobilis</name>
    <dbReference type="NCBI Taxonomy" id="415221"/>
    <lineage>
        <taxon>Bacteria</taxon>
        <taxon>Pseudomonadati</taxon>
        <taxon>Verrucomicrobiota</taxon>
        <taxon>Opitutia</taxon>
        <taxon>Puniceicoccales</taxon>
        <taxon>Pelagicoccaceae</taxon>
        <taxon>Pelagicoccus</taxon>
    </lineage>
</organism>
<dbReference type="GO" id="GO:0005975">
    <property type="term" value="P:carbohydrate metabolic process"/>
    <property type="evidence" value="ECO:0007669"/>
    <property type="project" value="InterPro"/>
</dbReference>
<evidence type="ECO:0000313" key="4">
    <source>
        <dbReference type="EMBL" id="MBK1876690.1"/>
    </source>
</evidence>
<dbReference type="Gene3D" id="3.20.20.80">
    <property type="entry name" value="Glycosidases"/>
    <property type="match status" value="1"/>
</dbReference>
<reference evidence="4" key="1">
    <citation type="submission" date="2021-01" db="EMBL/GenBank/DDBJ databases">
        <title>Modified the classification status of verrucomicrobia.</title>
        <authorList>
            <person name="Feng X."/>
        </authorList>
    </citation>
    <scope>NUCLEOTIDE SEQUENCE</scope>
    <source>
        <strain evidence="4">KCTC 13126</strain>
    </source>
</reference>
<evidence type="ECO:0000259" key="3">
    <source>
        <dbReference type="SMART" id="SM01066"/>
    </source>
</evidence>
<comment type="caution">
    <text evidence="4">The sequence shown here is derived from an EMBL/GenBank/DDBJ whole genome shotgun (WGS) entry which is preliminary data.</text>
</comment>
<feature type="domain" description="Glycosyl hydrolase family 13 catalytic" evidence="2">
    <location>
        <begin position="138"/>
        <end position="478"/>
    </location>
</feature>
<name>A0A934RWC7_9BACT</name>
<keyword evidence="1" id="KW-0732">Signal</keyword>
<proteinExistence type="predicted"/>
<dbReference type="InterPro" id="IPR017853">
    <property type="entry name" value="GH"/>
</dbReference>
<sequence>MRIAPFFIAAALVCPLFSSTVTVAPEKPISGEMVTISYDPTGGPLASSGEVFLYRGFNGWAAIAGPDQKMAWDAEESAYTFTYQVPEAAFVLDFVFRDGADNWDNNSSNDWHVEVALSARPDDLPHAPRLPETASRAGVMLQGFYWDVPAGNWYNLLASKAAELRNMGSGQGIDRIWFPPPSKSESGPHSMGYDPYDYYDLGQYDQKNTVRTRFGTQEELRAAIAAFREQGIVCMADIVLNHRSGGDWEANPNSGDSYWTDFSKVASGKMTWDYDDFHPSSREWSDEGVFAGFPDVAYGTDNDPGNPRYDMIEWGNWLMDPDNAGFDGGWRFDYVKGFSPAMIRDFREGTGNAFGIIECWDGIPMIEAYLRVCSGASAFDFPGYYTMRDVFNSATGAGDISTLLDRDRVLAVRNSEYAVTFAANHDTDEIVRNRILAYAYILTFEGYPCIFWKDYFDRGLADLGGQDGNGIKPLVWARGALAGGKPDIEVLKGDDSDLLIYGSVHGIASAPGYLVAINDHATESKSATVVTKNLQLRGKRLKCYAWYSYATGQNVRPDDVECGLDGSVSVGAPARGYAVYGPADLAAPTVGAGDFSRAGERVVLTVRNLIEGEGYSVEASATLGTDAVWEKVGELTGPANGVGSIEIDWDPDETVFWRVESL</sequence>
<gene>
    <name evidence="4" type="ORF">JIN87_07410</name>
</gene>
<evidence type="ECO:0000313" key="5">
    <source>
        <dbReference type="Proteomes" id="UP000617628"/>
    </source>
</evidence>
<dbReference type="InterPro" id="IPR013783">
    <property type="entry name" value="Ig-like_fold"/>
</dbReference>
<protein>
    <recommendedName>
        <fullName evidence="6">Alpha-amylase</fullName>
    </recommendedName>
</protein>
<dbReference type="AlphaFoldDB" id="A0A934RWC7"/>
<feature type="chain" id="PRO_5037047114" description="Alpha-amylase" evidence="1">
    <location>
        <begin position="25"/>
        <end position="662"/>
    </location>
</feature>
<dbReference type="SMART" id="SM01066">
    <property type="entry name" value="CBM_25"/>
    <property type="match status" value="1"/>
</dbReference>
<feature type="signal peptide" evidence="1">
    <location>
        <begin position="1"/>
        <end position="24"/>
    </location>
</feature>
<evidence type="ECO:0000256" key="1">
    <source>
        <dbReference type="SAM" id="SignalP"/>
    </source>
</evidence>
<dbReference type="PANTHER" id="PTHR43447">
    <property type="entry name" value="ALPHA-AMYLASE"/>
    <property type="match status" value="1"/>
</dbReference>